<proteinExistence type="predicted"/>
<evidence type="ECO:0000313" key="3">
    <source>
        <dbReference type="Proteomes" id="UP000012960"/>
    </source>
</evidence>
<organism evidence="2 3">
    <name type="scientific">Musa acuminata subsp. malaccensis</name>
    <name type="common">Wild banana</name>
    <name type="synonym">Musa malaccensis</name>
    <dbReference type="NCBI Taxonomy" id="214687"/>
    <lineage>
        <taxon>Eukaryota</taxon>
        <taxon>Viridiplantae</taxon>
        <taxon>Streptophyta</taxon>
        <taxon>Embryophyta</taxon>
        <taxon>Tracheophyta</taxon>
        <taxon>Spermatophyta</taxon>
        <taxon>Magnoliopsida</taxon>
        <taxon>Liliopsida</taxon>
        <taxon>Zingiberales</taxon>
        <taxon>Musaceae</taxon>
        <taxon>Musa</taxon>
    </lineage>
</organism>
<name>A0A804K2J4_MUSAM</name>
<dbReference type="Gramene" id="Ma08_t03760.1">
    <property type="protein sequence ID" value="Ma08_p03760.1"/>
    <property type="gene ID" value="Ma08_g03760"/>
</dbReference>
<evidence type="ECO:0000313" key="2">
    <source>
        <dbReference type="EnsemblPlants" id="Ma08_p03760.1"/>
    </source>
</evidence>
<sequence>MSSADAVKRAMCAKPREGTWPSGSSPHLKKTSVCCHIRGEIYSRAYRSSVAHLSWLRLKIHLGSSALVFTERRRRRRKWKEAAPHDLEGWTGTALNPLAGIGKLVVAASLISFPRLESSCFGSHNSLGRSLWWAHSAQNPVFVHPRSTARVPILEWEGGVSEFRR</sequence>
<reference evidence="1" key="1">
    <citation type="submission" date="2021-03" db="EMBL/GenBank/DDBJ databases">
        <authorList>
            <consortium name="Genoscope - CEA"/>
            <person name="William W."/>
        </authorList>
    </citation>
    <scope>NUCLEOTIDE SEQUENCE</scope>
    <source>
        <strain evidence="1">Doubled-haploid Pahang</strain>
    </source>
</reference>
<evidence type="ECO:0000313" key="1">
    <source>
        <dbReference type="EMBL" id="CAG1830494.1"/>
    </source>
</evidence>
<reference evidence="2" key="2">
    <citation type="submission" date="2021-05" db="UniProtKB">
        <authorList>
            <consortium name="EnsemblPlants"/>
        </authorList>
    </citation>
    <scope>IDENTIFICATION</scope>
    <source>
        <strain evidence="2">subsp. malaccensis</strain>
    </source>
</reference>
<accession>A0A804K2J4</accession>
<dbReference type="EMBL" id="HG996472">
    <property type="protein sequence ID" value="CAG1830494.1"/>
    <property type="molecule type" value="Genomic_DNA"/>
</dbReference>
<dbReference type="Proteomes" id="UP000012960">
    <property type="component" value="Unplaced"/>
</dbReference>
<keyword evidence="3" id="KW-1185">Reference proteome</keyword>
<dbReference type="AlphaFoldDB" id="A0A804K2J4"/>
<dbReference type="EnsemblPlants" id="Ma08_t03760.1">
    <property type="protein sequence ID" value="Ma08_p03760.1"/>
    <property type="gene ID" value="Ma08_g03760"/>
</dbReference>
<protein>
    <submittedName>
        <fullName evidence="1">(wild Malaysian banana) hypothetical protein</fullName>
    </submittedName>
</protein>
<dbReference type="InParanoid" id="A0A804K2J4"/>
<gene>
    <name evidence="1" type="ORF">GSMUA_337480.1</name>
</gene>